<gene>
    <name evidence="5" type="primary">LOC116293428</name>
</gene>
<dbReference type="GeneID" id="116293428"/>
<dbReference type="Proteomes" id="UP000515163">
    <property type="component" value="Unplaced"/>
</dbReference>
<name>A0A6P8HNU1_ACTTE</name>
<feature type="chain" id="PRO_5027642155" evidence="2">
    <location>
        <begin position="24"/>
        <end position="127"/>
    </location>
</feature>
<proteinExistence type="predicted"/>
<feature type="signal peptide" evidence="2">
    <location>
        <begin position="1"/>
        <end position="23"/>
    </location>
</feature>
<accession>A0A6P8HNU1</accession>
<evidence type="ECO:0000259" key="3">
    <source>
        <dbReference type="Pfam" id="PF00021"/>
    </source>
</evidence>
<dbReference type="RefSeq" id="XP_031556708.1">
    <property type="nucleotide sequence ID" value="XM_031700848.1"/>
</dbReference>
<dbReference type="OrthoDB" id="10301012at2759"/>
<organism evidence="4 5">
    <name type="scientific">Actinia tenebrosa</name>
    <name type="common">Australian red waratah sea anemone</name>
    <dbReference type="NCBI Taxonomy" id="6105"/>
    <lineage>
        <taxon>Eukaryota</taxon>
        <taxon>Metazoa</taxon>
        <taxon>Cnidaria</taxon>
        <taxon>Anthozoa</taxon>
        <taxon>Hexacorallia</taxon>
        <taxon>Actiniaria</taxon>
        <taxon>Actiniidae</taxon>
        <taxon>Actinia</taxon>
    </lineage>
</organism>
<dbReference type="SUPFAM" id="SSF57302">
    <property type="entry name" value="Snake toxin-like"/>
    <property type="match status" value="1"/>
</dbReference>
<evidence type="ECO:0000256" key="1">
    <source>
        <dbReference type="ARBA" id="ARBA00022729"/>
    </source>
</evidence>
<keyword evidence="1 2" id="KW-0732">Signal</keyword>
<feature type="domain" description="UPAR/Ly6" evidence="3">
    <location>
        <begin position="22"/>
        <end position="103"/>
    </location>
</feature>
<dbReference type="InParanoid" id="A0A6P8HNU1"/>
<dbReference type="AlphaFoldDB" id="A0A6P8HNU1"/>
<dbReference type="InterPro" id="IPR045860">
    <property type="entry name" value="Snake_toxin-like_sf"/>
</dbReference>
<sequence>MTKLASALYFIAVVCMGLHTAQALQCYQCDSDIALVNCTKVQKVVTCDSNVHECCTVTETGKFISGLKYKYFEKGCKGRKHKTPDNLFSHSVSTQCRGQSLRNASQISQASFVLVFCLILVSKMIAT</sequence>
<evidence type="ECO:0000256" key="2">
    <source>
        <dbReference type="SAM" id="SignalP"/>
    </source>
</evidence>
<protein>
    <submittedName>
        <fullName evidence="5">Uncharacterized protein LOC116293428</fullName>
    </submittedName>
</protein>
<evidence type="ECO:0000313" key="5">
    <source>
        <dbReference type="RefSeq" id="XP_031556708.1"/>
    </source>
</evidence>
<dbReference type="PROSITE" id="PS00983">
    <property type="entry name" value="LY6_UPAR"/>
    <property type="match status" value="1"/>
</dbReference>
<keyword evidence="4" id="KW-1185">Reference proteome</keyword>
<dbReference type="InterPro" id="IPR016054">
    <property type="entry name" value="LY6_UPA_recep-like"/>
</dbReference>
<reference evidence="5" key="1">
    <citation type="submission" date="2025-08" db="UniProtKB">
        <authorList>
            <consortium name="RefSeq"/>
        </authorList>
    </citation>
    <scope>IDENTIFICATION</scope>
    <source>
        <tissue evidence="5">Tentacle</tissue>
    </source>
</reference>
<evidence type="ECO:0000313" key="4">
    <source>
        <dbReference type="Proteomes" id="UP000515163"/>
    </source>
</evidence>
<dbReference type="InterPro" id="IPR018363">
    <property type="entry name" value="CD59_antigen_CS"/>
</dbReference>
<dbReference type="Pfam" id="PF00021">
    <property type="entry name" value="UPAR_LY6"/>
    <property type="match status" value="1"/>
</dbReference>
<dbReference type="KEGG" id="aten:116293428"/>